<organism evidence="1 2">
    <name type="scientific">Chryseobacterium glaciei</name>
    <dbReference type="NCBI Taxonomy" id="1685010"/>
    <lineage>
        <taxon>Bacteria</taxon>
        <taxon>Pseudomonadati</taxon>
        <taxon>Bacteroidota</taxon>
        <taxon>Flavobacteriia</taxon>
        <taxon>Flavobacteriales</taxon>
        <taxon>Weeksellaceae</taxon>
        <taxon>Chryseobacterium group</taxon>
        <taxon>Chryseobacterium</taxon>
    </lineage>
</organism>
<dbReference type="AlphaFoldDB" id="A0A172XRQ3"/>
<dbReference type="OrthoDB" id="1269659at2"/>
<evidence type="ECO:0008006" key="3">
    <source>
        <dbReference type="Google" id="ProtNLM"/>
    </source>
</evidence>
<reference evidence="1 2" key="1">
    <citation type="submission" date="2016-04" db="EMBL/GenBank/DDBJ databases">
        <title>Complete Genome Sequence of Chryseobacterium sp. IHBB 10212.</title>
        <authorList>
            <person name="Pal M."/>
            <person name="Swarnkar M.K."/>
            <person name="Kaushal K."/>
            <person name="Chhibber S."/>
            <person name="Singh A.K."/>
            <person name="Gulati A."/>
        </authorList>
    </citation>
    <scope>NUCLEOTIDE SEQUENCE [LARGE SCALE GENOMIC DNA]</scope>
    <source>
        <strain evidence="1 2">IHBB 10212</strain>
    </source>
</reference>
<keyword evidence="2" id="KW-1185">Reference proteome</keyword>
<evidence type="ECO:0000313" key="2">
    <source>
        <dbReference type="Proteomes" id="UP000077824"/>
    </source>
</evidence>
<sequence>MKGRSIYLLPIFLMVFAVSCEDKKLQGPEHAIDLFKDQRQEGKAYVMSAEESSQASAMVIASSNVKLVDSYSGRGRPIFIYKVNAGEVVKTTRDSIVSFPFQFLSNQKLDLKKEAMYIYLQKLEGYRFIAKDKSLKYQWLKDAPVYSVKKEN</sequence>
<dbReference type="EMBL" id="CP015199">
    <property type="protein sequence ID" value="ANF49560.1"/>
    <property type="molecule type" value="Genomic_DNA"/>
</dbReference>
<dbReference type="RefSeq" id="WP_066750950.1">
    <property type="nucleotide sequence ID" value="NZ_CP015199.1"/>
</dbReference>
<gene>
    <name evidence="1" type="ORF">A0O34_02890</name>
</gene>
<proteinExistence type="predicted"/>
<name>A0A172XRQ3_9FLAO</name>
<dbReference type="KEGG" id="chh:A0O34_02890"/>
<dbReference type="Proteomes" id="UP000077824">
    <property type="component" value="Chromosome"/>
</dbReference>
<accession>A0A172XRQ3</accession>
<protein>
    <recommendedName>
        <fullName evidence="3">Lipoprotein</fullName>
    </recommendedName>
</protein>
<dbReference type="STRING" id="1685010.A0O34_02890"/>
<evidence type="ECO:0000313" key="1">
    <source>
        <dbReference type="EMBL" id="ANF49560.1"/>
    </source>
</evidence>
<dbReference type="PROSITE" id="PS51257">
    <property type="entry name" value="PROKAR_LIPOPROTEIN"/>
    <property type="match status" value="1"/>
</dbReference>